<gene>
    <name evidence="6" type="ORF">E5986_00915</name>
</gene>
<keyword evidence="3" id="KW-0274">FAD</keyword>
<dbReference type="InterPro" id="IPR027477">
    <property type="entry name" value="Succ_DH/fumarate_Rdtase_cat_sf"/>
</dbReference>
<evidence type="ECO:0000256" key="4">
    <source>
        <dbReference type="ARBA" id="ARBA00023002"/>
    </source>
</evidence>
<dbReference type="SUPFAM" id="SSF51905">
    <property type="entry name" value="FAD/NAD(P)-binding domain"/>
    <property type="match status" value="1"/>
</dbReference>
<dbReference type="SUPFAM" id="SSF56425">
    <property type="entry name" value="Succinate dehydrogenase/fumarate reductase flavoprotein, catalytic domain"/>
    <property type="match status" value="1"/>
</dbReference>
<reference evidence="6 7" key="1">
    <citation type="submission" date="2019-04" db="EMBL/GenBank/DDBJ databases">
        <title>Microbes associate with the intestines of laboratory mice.</title>
        <authorList>
            <person name="Navarre W."/>
            <person name="Wong E."/>
            <person name="Huang K.C."/>
            <person name="Tropini C."/>
            <person name="Ng K."/>
            <person name="Yu B."/>
        </authorList>
    </citation>
    <scope>NUCLEOTIDE SEQUENCE [LARGE SCALE GENOMIC DNA]</scope>
    <source>
        <strain evidence="6 7">NM80_B27</strain>
    </source>
</reference>
<dbReference type="Gene3D" id="3.50.50.60">
    <property type="entry name" value="FAD/NAD(P)-binding domain"/>
    <property type="match status" value="1"/>
</dbReference>
<dbReference type="PANTHER" id="PTHR43400:SF7">
    <property type="entry name" value="FAD-DEPENDENT OXIDOREDUCTASE 2 FAD BINDING DOMAIN-CONTAINING PROTEIN"/>
    <property type="match status" value="1"/>
</dbReference>
<dbReference type="Proteomes" id="UP000308978">
    <property type="component" value="Unassembled WGS sequence"/>
</dbReference>
<evidence type="ECO:0000256" key="2">
    <source>
        <dbReference type="ARBA" id="ARBA00022630"/>
    </source>
</evidence>
<dbReference type="InterPro" id="IPR006311">
    <property type="entry name" value="TAT_signal"/>
</dbReference>
<dbReference type="InterPro" id="IPR036188">
    <property type="entry name" value="FAD/NAD-bd_sf"/>
</dbReference>
<dbReference type="AlphaFoldDB" id="A0A4S4G7N6"/>
<evidence type="ECO:0000256" key="3">
    <source>
        <dbReference type="ARBA" id="ARBA00022827"/>
    </source>
</evidence>
<evidence type="ECO:0000256" key="1">
    <source>
        <dbReference type="ARBA" id="ARBA00001974"/>
    </source>
</evidence>
<dbReference type="InterPro" id="IPR003953">
    <property type="entry name" value="FAD-dep_OxRdtase_2_FAD-bd"/>
</dbReference>
<keyword evidence="2" id="KW-0285">Flavoprotein</keyword>
<accession>A0A4S4G7N6</accession>
<dbReference type="GO" id="GO:0033765">
    <property type="term" value="F:steroid dehydrogenase activity, acting on the CH-CH group of donors"/>
    <property type="evidence" value="ECO:0007669"/>
    <property type="project" value="UniProtKB-ARBA"/>
</dbReference>
<proteinExistence type="predicted"/>
<dbReference type="Pfam" id="PF00890">
    <property type="entry name" value="FAD_binding_2"/>
    <property type="match status" value="1"/>
</dbReference>
<dbReference type="PANTHER" id="PTHR43400">
    <property type="entry name" value="FUMARATE REDUCTASE"/>
    <property type="match status" value="1"/>
</dbReference>
<evidence type="ECO:0000259" key="5">
    <source>
        <dbReference type="Pfam" id="PF00890"/>
    </source>
</evidence>
<dbReference type="PRINTS" id="PR00411">
    <property type="entry name" value="PNDRDTASEI"/>
</dbReference>
<comment type="caution">
    <text evidence="6">The sequence shown here is derived from an EMBL/GenBank/DDBJ whole genome shotgun (WGS) entry which is preliminary data.</text>
</comment>
<sequence>MPGYDTSELVCLRCRDERTRCFLNAVSGRPYARCVKIRRLAKEGTMTESTNEFETDDIIEEPAVVAPHTIDRRGFLRGVGATALLGSLAALGGCAPAAQKEPANAEAVAEPLSVDGTEDCDIVIVGAGGSGLAAAVEASEAGARVICVEREAAAGGGEAGVEGIFAVGSRMQEQEGVTNLSTGALIRRELEAAQQRVNGPRYVDMVHNSGENVNWLLDHGVTFMSVDADNGTEKVFHRFEDDKGAVGYVPHMLKAAEDAGVDFRYNTLAKQIVMTDGKATGVIVIDEGGKSIQINASSVIVATGGFAEDFEMVSKNDINTEDAVYVGMPGHDATAHNMLIAAGAKDYTQNTAYLMALAVRGLPGYFEGGKFSFLIGVAAPYSIWINENAERFVNENFSQVNAMLMTVPTWPNKKTHILMDQAMLDIYMNGEQSAVDQLNDGLASGEVLKADTVEALAQAMGVDATALADTVERYNSYCAAKDDADYGKEAEFLMDFGTAPYYGFHVTPDVQVAIGSIQTDRNFNAITDAGDSIEGLYVVGVEGAMLWSNIYTINIAGGANANNVNSGRMAAKHALSRL</sequence>
<dbReference type="InterPro" id="IPR050315">
    <property type="entry name" value="FAD-oxidoreductase_2"/>
</dbReference>
<organism evidence="6 7">
    <name type="scientific">Adlercreutzia caecimuris</name>
    <dbReference type="NCBI Taxonomy" id="671266"/>
    <lineage>
        <taxon>Bacteria</taxon>
        <taxon>Bacillati</taxon>
        <taxon>Actinomycetota</taxon>
        <taxon>Coriobacteriia</taxon>
        <taxon>Eggerthellales</taxon>
        <taxon>Eggerthellaceae</taxon>
        <taxon>Adlercreutzia</taxon>
    </lineage>
</organism>
<name>A0A4S4G7N6_9ACTN</name>
<protein>
    <submittedName>
        <fullName evidence="6">FAD-dependent oxidoreductase</fullName>
    </submittedName>
</protein>
<feature type="domain" description="FAD-dependent oxidoreductase 2 FAD-binding" evidence="5">
    <location>
        <begin position="121"/>
        <end position="540"/>
    </location>
</feature>
<dbReference type="EMBL" id="SSTJ01000001">
    <property type="protein sequence ID" value="THG38888.1"/>
    <property type="molecule type" value="Genomic_DNA"/>
</dbReference>
<dbReference type="PROSITE" id="PS51318">
    <property type="entry name" value="TAT"/>
    <property type="match status" value="1"/>
</dbReference>
<dbReference type="Gene3D" id="3.90.700.10">
    <property type="entry name" value="Succinate dehydrogenase/fumarate reductase flavoprotein, catalytic domain"/>
    <property type="match status" value="1"/>
</dbReference>
<evidence type="ECO:0000313" key="6">
    <source>
        <dbReference type="EMBL" id="THG38888.1"/>
    </source>
</evidence>
<evidence type="ECO:0000313" key="7">
    <source>
        <dbReference type="Proteomes" id="UP000308978"/>
    </source>
</evidence>
<comment type="cofactor">
    <cofactor evidence="1">
        <name>FAD</name>
        <dbReference type="ChEBI" id="CHEBI:57692"/>
    </cofactor>
</comment>
<keyword evidence="4" id="KW-0560">Oxidoreductase</keyword>